<feature type="region of interest" description="Disordered" evidence="1">
    <location>
        <begin position="55"/>
        <end position="80"/>
    </location>
</feature>
<feature type="region of interest" description="Disordered" evidence="1">
    <location>
        <begin position="1"/>
        <end position="26"/>
    </location>
</feature>
<gene>
    <name evidence="2" type="ORF">ElyMa_006181800</name>
</gene>
<comment type="caution">
    <text evidence="2">The sequence shown here is derived from an EMBL/GenBank/DDBJ whole genome shotgun (WGS) entry which is preliminary data.</text>
</comment>
<dbReference type="EMBL" id="BMAT01012405">
    <property type="protein sequence ID" value="GFR91686.1"/>
    <property type="molecule type" value="Genomic_DNA"/>
</dbReference>
<protein>
    <submittedName>
        <fullName evidence="2">Uncharacterized protein</fullName>
    </submittedName>
</protein>
<evidence type="ECO:0000256" key="1">
    <source>
        <dbReference type="SAM" id="MobiDB-lite"/>
    </source>
</evidence>
<reference evidence="2 3" key="1">
    <citation type="journal article" date="2021" name="Elife">
        <title>Chloroplast acquisition without the gene transfer in kleptoplastic sea slugs, Plakobranchus ocellatus.</title>
        <authorList>
            <person name="Maeda T."/>
            <person name="Takahashi S."/>
            <person name="Yoshida T."/>
            <person name="Shimamura S."/>
            <person name="Takaki Y."/>
            <person name="Nagai Y."/>
            <person name="Toyoda A."/>
            <person name="Suzuki Y."/>
            <person name="Arimoto A."/>
            <person name="Ishii H."/>
            <person name="Satoh N."/>
            <person name="Nishiyama T."/>
            <person name="Hasebe M."/>
            <person name="Maruyama T."/>
            <person name="Minagawa J."/>
            <person name="Obokata J."/>
            <person name="Shigenobu S."/>
        </authorList>
    </citation>
    <scope>NUCLEOTIDE SEQUENCE [LARGE SCALE GENOMIC DNA]</scope>
</reference>
<evidence type="ECO:0000313" key="2">
    <source>
        <dbReference type="EMBL" id="GFR91686.1"/>
    </source>
</evidence>
<feature type="compositionally biased region" description="Polar residues" evidence="1">
    <location>
        <begin position="68"/>
        <end position="78"/>
    </location>
</feature>
<evidence type="ECO:0000313" key="3">
    <source>
        <dbReference type="Proteomes" id="UP000762676"/>
    </source>
</evidence>
<feature type="compositionally biased region" description="Basic residues" evidence="1">
    <location>
        <begin position="55"/>
        <end position="67"/>
    </location>
</feature>
<sequence length="134" mass="15256">MRRARGGGESMDKIKKTSRGGGGSDVLVEWSQTGYGQWGGAKDIRDLKHTHRVSLRVRENRKLRRGNSKNNATSSKNGPTDVPVILTRCCLMSVLTQGRVNYFLKQLRRQKVLLSRFALLSEVRQPRWLRSPLH</sequence>
<name>A0AAV4H4X3_9GAST</name>
<dbReference type="AlphaFoldDB" id="A0AAV4H4X3"/>
<keyword evidence="3" id="KW-1185">Reference proteome</keyword>
<dbReference type="Proteomes" id="UP000762676">
    <property type="component" value="Unassembled WGS sequence"/>
</dbReference>
<proteinExistence type="predicted"/>
<organism evidence="2 3">
    <name type="scientific">Elysia marginata</name>
    <dbReference type="NCBI Taxonomy" id="1093978"/>
    <lineage>
        <taxon>Eukaryota</taxon>
        <taxon>Metazoa</taxon>
        <taxon>Spiralia</taxon>
        <taxon>Lophotrochozoa</taxon>
        <taxon>Mollusca</taxon>
        <taxon>Gastropoda</taxon>
        <taxon>Heterobranchia</taxon>
        <taxon>Euthyneura</taxon>
        <taxon>Panpulmonata</taxon>
        <taxon>Sacoglossa</taxon>
        <taxon>Placobranchoidea</taxon>
        <taxon>Plakobranchidae</taxon>
        <taxon>Elysia</taxon>
    </lineage>
</organism>
<accession>A0AAV4H4X3</accession>